<dbReference type="InterPro" id="IPR011989">
    <property type="entry name" value="ARM-like"/>
</dbReference>
<organism evidence="5 6">
    <name type="scientific">Hortaea werneckii</name>
    <name type="common">Black yeast</name>
    <name type="synonym">Cladosporium werneckii</name>
    <dbReference type="NCBI Taxonomy" id="91943"/>
    <lineage>
        <taxon>Eukaryota</taxon>
        <taxon>Fungi</taxon>
        <taxon>Dikarya</taxon>
        <taxon>Ascomycota</taxon>
        <taxon>Pezizomycotina</taxon>
        <taxon>Dothideomycetes</taxon>
        <taxon>Dothideomycetidae</taxon>
        <taxon>Mycosphaerellales</taxon>
        <taxon>Teratosphaeriaceae</taxon>
        <taxon>Hortaea</taxon>
    </lineage>
</organism>
<evidence type="ECO:0000259" key="3">
    <source>
        <dbReference type="Pfam" id="PF20416"/>
    </source>
</evidence>
<evidence type="ECO:0000313" key="5">
    <source>
        <dbReference type="EMBL" id="RMX81070.1"/>
    </source>
</evidence>
<dbReference type="Gene3D" id="1.25.10.10">
    <property type="entry name" value="Leucine-rich Repeat Variant"/>
    <property type="match status" value="3"/>
</dbReference>
<accession>A0A3M6WS01</accession>
<comment type="caution">
    <text evidence="5">The sequence shown here is derived from an EMBL/GenBank/DDBJ whole genome shotgun (WGS) entry which is preliminary data.</text>
</comment>
<dbReference type="InterPro" id="IPR052575">
    <property type="entry name" value="SSU_processome_comp_20"/>
</dbReference>
<protein>
    <submittedName>
        <fullName evidence="5">Uncharacterized protein</fullName>
    </submittedName>
</protein>
<feature type="domain" description="U3 small nucleolar RNA-associated protein 20 C-terminal" evidence="4">
    <location>
        <begin position="2243"/>
        <end position="2513"/>
    </location>
</feature>
<dbReference type="PANTHER" id="PTHR17695:SF11">
    <property type="entry name" value="SMALL SUBUNIT PROCESSOME COMPONENT 20 HOMOLOG"/>
    <property type="match status" value="1"/>
</dbReference>
<dbReference type="Pfam" id="PF23099">
    <property type="entry name" value="UTP20_C"/>
    <property type="match status" value="1"/>
</dbReference>
<feature type="region of interest" description="Disordered" evidence="1">
    <location>
        <begin position="1"/>
        <end position="33"/>
    </location>
</feature>
<dbReference type="InterPro" id="IPR016024">
    <property type="entry name" value="ARM-type_fold"/>
</dbReference>
<dbReference type="InterPro" id="IPR011430">
    <property type="entry name" value="UTP20_N"/>
</dbReference>
<evidence type="ECO:0000259" key="2">
    <source>
        <dbReference type="Pfam" id="PF07539"/>
    </source>
</evidence>
<feature type="compositionally biased region" description="Basic and acidic residues" evidence="1">
    <location>
        <begin position="2477"/>
        <end position="2489"/>
    </location>
</feature>
<reference evidence="5 6" key="1">
    <citation type="journal article" date="2018" name="BMC Genomics">
        <title>Genomic evidence for intraspecific hybridization in a clonal and extremely halotolerant yeast.</title>
        <authorList>
            <person name="Gostincar C."/>
            <person name="Stajich J.E."/>
            <person name="Zupancic J."/>
            <person name="Zalar P."/>
            <person name="Gunde-Cimerman N."/>
        </authorList>
    </citation>
    <scope>NUCLEOTIDE SEQUENCE [LARGE SCALE GENOMIC DNA]</scope>
    <source>
        <strain evidence="5 6">EXF-6656</strain>
    </source>
</reference>
<dbReference type="VEuPathDB" id="FungiDB:BTJ68_00904"/>
<dbReference type="PANTHER" id="PTHR17695">
    <property type="entry name" value="SMALL SUBUNIT PROCESSOME COMPONENT 20 HOMOLOG"/>
    <property type="match status" value="1"/>
</dbReference>
<dbReference type="InterPro" id="IPR046523">
    <property type="entry name" value="UTP20_dom"/>
</dbReference>
<evidence type="ECO:0000259" key="4">
    <source>
        <dbReference type="Pfam" id="PF23099"/>
    </source>
</evidence>
<dbReference type="GO" id="GO:0032040">
    <property type="term" value="C:small-subunit processome"/>
    <property type="evidence" value="ECO:0007669"/>
    <property type="project" value="TreeGrafter"/>
</dbReference>
<name>A0A3M6WS01_HORWE</name>
<dbReference type="InterPro" id="IPR057525">
    <property type="entry name" value="UTP20_C"/>
</dbReference>
<dbReference type="Pfam" id="PF20416">
    <property type="entry name" value="UTP20"/>
    <property type="match status" value="1"/>
</dbReference>
<dbReference type="OrthoDB" id="360653at2759"/>
<proteinExistence type="predicted"/>
<dbReference type="Proteomes" id="UP000281245">
    <property type="component" value="Unassembled WGS sequence"/>
</dbReference>
<dbReference type="GO" id="GO:0030686">
    <property type="term" value="C:90S preribosome"/>
    <property type="evidence" value="ECO:0007669"/>
    <property type="project" value="TreeGrafter"/>
</dbReference>
<evidence type="ECO:0000256" key="1">
    <source>
        <dbReference type="SAM" id="MobiDB-lite"/>
    </source>
</evidence>
<feature type="region of interest" description="Disordered" evidence="1">
    <location>
        <begin position="2477"/>
        <end position="2526"/>
    </location>
</feature>
<dbReference type="EMBL" id="QWIJ01000552">
    <property type="protein sequence ID" value="RMX81070.1"/>
    <property type="molecule type" value="Genomic_DNA"/>
</dbReference>
<feature type="domain" description="U3 small nucleolar RNA-associated protein 20 N-terminal" evidence="2">
    <location>
        <begin position="868"/>
        <end position="1432"/>
    </location>
</feature>
<dbReference type="Pfam" id="PF07539">
    <property type="entry name" value="UTP20_N"/>
    <property type="match status" value="1"/>
</dbReference>
<sequence>MAMATSSKMKAGKPSKVVKPKQSNRKPTVTTKNHRYQSFSERIAKLKIDPIRRRRAVEEREELSEETDTYFGRSLQEWRDLNLSTTFTNFSREVGPFCDNLPVLIHNETKIMDLLVAYIERADALAMEPLLSLMSHFAHDLDTRFEKHFERAVATITAVAAKHPDPAVVEWSFTCLAWLYKYLSRLLAPDLRPLYNLMAPYLGKEQQKSFVIRFAAESLSFLVRKAAATYERDETPLDRIVSHILQDCLDSRDQRSADLYRQGVMTLMTDAIQGVQTNLHTSGQYVARSLIKAVESIGGDNDMVVRDVVLGVLTSLIHHTTAATFEPIFQIIIERCKTDTGASARSVGFASALLFTVVSVRKGTRVSNWKSVMEAIKNLVDQEHPASGPTDDFKQQLLSLAAVSLQTATIDAVLPSLRLIETFRKGVWSDIFLRFCDAFARLGDERFRAFCLPQLQSFVSESWDGHLDELCLLLPGLESIGVSFQLAAPDGMAGLVIKRLDALNESCDESTLAAINSTLIALPHLKISPPLSKKIKSSLYAVVRSALRNEASASIQFRRLALGVCLQRFLGMPGREEDLHEFWPAICRASKDLYTSPSLWTNLIEFCKTFPPAQTEGSSIDVLQESLVSALAAQSHEVRESALDLMQYLYKMKDMPVPEALATAITIESTPVNIETSRGISMNVRKLIPCYTEAADDALMQRAIPTYCFGLLHFKLAQAWEDAINTLRELCKTTAGEETTVAVAESWLEGLPDNLTDESTPTPVTVETQGFNVVSGFECPNLLKLSTISEQVFKDVSSGYLSAERQLQQDIRPAALFTSDSRAQALRVLDKIPNLAEKRSRMLVPVLLRWAGSDEVAEDSIDTVSKYRWSRKDQKAMLGIFAKFVNPKVLYKAAEVYQALLRLCANGDVEIQRSALKAIFAWKDKSINRYEEHLTNLLDEARFRDEVSLFLHEGSEEESVRPSDEPHLMPVLLRLLYGRAVAGGKHGQGSRRKAIFVALSRFGETVMKMFVDISMSALGDGGLSTPPNAPPRQQVGMLNMLNDLLEVLGPDLEPSGLEILRGVLRCTITASKQLEGSAQGQEPEQASLLRTIRQSGFQCLVHIFTAMHESDFSDEADHISAQLVKPRLKQFAVENTQSVSGMLRLFATWSASPRTASYLSLDNGSALAAVAELLGHPNTKDEVKLFVMQEILDKLLEDGQGEAVIEPHVTAFVKSIGAILAQQPSKVVLDASVVSISKLAEHVTDADEAQDLINVSSELLARPSKIVSPRTKTGLLHTLLPLLSLVKTDTNGPLFEAICGLFSRLRDPRSRVLLADVFVRLCRDDKSLEDTAVICRQMNAHNDFTEEPEHEERERGFSAIYERCKEFTAQQWLPIVHNCMFYIRDPEDLVNRSSASQALERFIDSTAEHTETHLPLVSHVLLPGLERGMQSPTELVRAEYLRLLGCVVEKLPDWKSVNDMRCLTVGGDDEASVFTNVLHIQQHRRLRALRRLAEEAPAISSSNVTKYFFPLLEHFVFDAAPGDAGRTLADQTVATVGSLAKCLTWSAFRATFKRYIGYIKTKEDLEKTVLRLLGVLTDALAAAPHAEIPEQEGTPNSKPQIITKEFLPPLMEYLHHKDESTVDRRMPVAVTVVKLLQLLPENEMSQRLPAVLTDVSHVLRSRSQEARDQTRKTVAAIFALIGPSYLGFIIKELRSALQRGYQLHVLSFTVHSLLVNAAEVCQPGDLDDCLPEVTAIIMDDVFGVTGQEKDAEEYKSSMKEVKSSKSFDTMELLARITPVNKLGLLLQPLRALLSEKLDTKMIKKADDLLTRLRKGVDQNPAADSRNMLVFCHEIVRQVYADEHAPPQTNGQVQDYRVRKYLIQMEAASKSKTKGATSTHIFKLATFAFNLCRKVIRRYDDLMTPSNMAGFLPLAGDALIQGQEEVKLSAIRLLATLMRLPIAELDRNASVYVKESVALIKSATSMTTDSAKASLELVTAVLREKRTVTVRETDIATIFKALKTDIDEPDRQGIIYKFLRAVLGRKIVITEVYETMDEVGKVMVTNPDRTVRESARSTYSQFVMDYPQGKDRWNKQAAFMVENLRYPNPSGRQSVMELLHQLLTKIPDDVFEQLAFTFFVALVPVQVSDTDAACRQMGGILITKIFERADEEQLKGFLNLMEKWLGNDKRPMIQVAALQCWSIYLRSKDVPPKRRNGLRDNFVELFTSDTVAVGPQLLQAMLSTFAVMIETVPDTAFARESAPIWENIQQCLGASSVDIALAAAQLVGSYYSHLASSASKTSQGLAALPIQGSGGLELDADMLRQACKTSLRGLMNSSLETAEDLVAQTIRNIVFIGRCFAANNMQWRDEAEEDESDAEEEVQEEEDACVQKRGSSALAFLLNRLSYVLRQTTFSTVARTGALQAQAALLNQLDSIPNLQSVLRPLYILTDPSIPQPPGDAHRGLSDKAHELLDLIQKKLGSEAYVAALGETRKEVKARREERRQKRKIEAVSAPERLAKEKKRKHEGARAKKKAVNAEMRGRRRGW</sequence>
<gene>
    <name evidence="5" type="ORF">D0869_07086</name>
</gene>
<dbReference type="SUPFAM" id="SSF48371">
    <property type="entry name" value="ARM repeat"/>
    <property type="match status" value="3"/>
</dbReference>
<feature type="compositionally biased region" description="Basic residues" evidence="1">
    <location>
        <begin position="2499"/>
        <end position="2514"/>
    </location>
</feature>
<evidence type="ECO:0000313" key="6">
    <source>
        <dbReference type="Proteomes" id="UP000281245"/>
    </source>
</evidence>
<feature type="compositionally biased region" description="Basic residues" evidence="1">
    <location>
        <begin position="10"/>
        <end position="24"/>
    </location>
</feature>
<feature type="domain" description="U3 small nucleolar RNA-associated protein 20" evidence="3">
    <location>
        <begin position="1618"/>
        <end position="1835"/>
    </location>
</feature>